<dbReference type="PANTHER" id="PTHR10102">
    <property type="entry name" value="DNA-DIRECTED RNA POLYMERASE, MITOCHONDRIAL"/>
    <property type="match status" value="1"/>
</dbReference>
<dbReference type="STRING" id="1157962.A0A250X3W1"/>
<feature type="compositionally biased region" description="Basic and acidic residues" evidence="9">
    <location>
        <begin position="1650"/>
        <end position="1659"/>
    </location>
</feature>
<evidence type="ECO:0000259" key="10">
    <source>
        <dbReference type="SMART" id="SM01311"/>
    </source>
</evidence>
<dbReference type="OrthoDB" id="276422at2759"/>
<feature type="region of interest" description="Disordered" evidence="9">
    <location>
        <begin position="1177"/>
        <end position="1197"/>
    </location>
</feature>
<dbReference type="GO" id="GO:0003677">
    <property type="term" value="F:DNA binding"/>
    <property type="evidence" value="ECO:0007669"/>
    <property type="project" value="InterPro"/>
</dbReference>
<dbReference type="Gene3D" id="1.10.287.280">
    <property type="match status" value="1"/>
</dbReference>
<comment type="function">
    <text evidence="8">DNA-dependent RNA polymerase catalyzes the transcription of DNA into RNA using the four ribonucleoside triphosphates as substrates.</text>
</comment>
<feature type="compositionally biased region" description="Basic and acidic residues" evidence="9">
    <location>
        <begin position="1581"/>
        <end position="1590"/>
    </location>
</feature>
<dbReference type="PROSITE" id="PS00900">
    <property type="entry name" value="RNA_POL_PHAGE_1"/>
    <property type="match status" value="1"/>
</dbReference>
<comment type="similarity">
    <text evidence="1 8">Belongs to the phage and mitochondrial RNA polymerase family.</text>
</comment>
<name>A0A250X3W1_9CHLO</name>
<dbReference type="Proteomes" id="UP000232323">
    <property type="component" value="Unassembled WGS sequence"/>
</dbReference>
<feature type="compositionally biased region" description="Low complexity" evidence="9">
    <location>
        <begin position="481"/>
        <end position="495"/>
    </location>
</feature>
<dbReference type="GO" id="GO:0006390">
    <property type="term" value="P:mitochondrial transcription"/>
    <property type="evidence" value="ECO:0007669"/>
    <property type="project" value="TreeGrafter"/>
</dbReference>
<feature type="compositionally biased region" description="Polar residues" evidence="9">
    <location>
        <begin position="411"/>
        <end position="439"/>
    </location>
</feature>
<dbReference type="SUPFAM" id="SSF56672">
    <property type="entry name" value="DNA/RNA polymerases"/>
    <property type="match status" value="2"/>
</dbReference>
<accession>A0A250X3W1</accession>
<evidence type="ECO:0000256" key="6">
    <source>
        <dbReference type="ARBA" id="ARBA00023163"/>
    </source>
</evidence>
<feature type="compositionally biased region" description="Low complexity" evidence="9">
    <location>
        <begin position="1597"/>
        <end position="1626"/>
    </location>
</feature>
<gene>
    <name evidence="11" type="ORF">CEUSTIGMA_g5026.t1</name>
</gene>
<feature type="compositionally biased region" description="Polar residues" evidence="9">
    <location>
        <begin position="1443"/>
        <end position="1457"/>
    </location>
</feature>
<feature type="compositionally biased region" description="Low complexity" evidence="9">
    <location>
        <begin position="1177"/>
        <end position="1194"/>
    </location>
</feature>
<feature type="domain" description="DNA-directed RNA polymerase N-terminal" evidence="10">
    <location>
        <begin position="672"/>
        <end position="911"/>
    </location>
</feature>
<dbReference type="PANTHER" id="PTHR10102:SF0">
    <property type="entry name" value="DNA-DIRECTED RNA POLYMERASE, MITOCHONDRIAL"/>
    <property type="match status" value="1"/>
</dbReference>
<evidence type="ECO:0000256" key="3">
    <source>
        <dbReference type="ARBA" id="ARBA00022478"/>
    </source>
</evidence>
<dbReference type="EC" id="2.7.7.6" evidence="2 8"/>
<dbReference type="InterPro" id="IPR046950">
    <property type="entry name" value="DNA-dir_Rpol_C_phage-type"/>
</dbReference>
<keyword evidence="4 8" id="KW-0808">Transferase</keyword>
<evidence type="ECO:0000256" key="5">
    <source>
        <dbReference type="ARBA" id="ARBA00022695"/>
    </source>
</evidence>
<evidence type="ECO:0000313" key="12">
    <source>
        <dbReference type="Proteomes" id="UP000232323"/>
    </source>
</evidence>
<comment type="catalytic activity">
    <reaction evidence="7 8">
        <text>RNA(n) + a ribonucleoside 5'-triphosphate = RNA(n+1) + diphosphate</text>
        <dbReference type="Rhea" id="RHEA:21248"/>
        <dbReference type="Rhea" id="RHEA-COMP:14527"/>
        <dbReference type="Rhea" id="RHEA-COMP:17342"/>
        <dbReference type="ChEBI" id="CHEBI:33019"/>
        <dbReference type="ChEBI" id="CHEBI:61557"/>
        <dbReference type="ChEBI" id="CHEBI:140395"/>
        <dbReference type="EC" id="2.7.7.6"/>
    </reaction>
</comment>
<evidence type="ECO:0000256" key="1">
    <source>
        <dbReference type="ARBA" id="ARBA00009493"/>
    </source>
</evidence>
<feature type="region of interest" description="Disordered" evidence="9">
    <location>
        <begin position="1440"/>
        <end position="1463"/>
    </location>
</feature>
<feature type="compositionally biased region" description="Basic residues" evidence="9">
    <location>
        <begin position="1571"/>
        <end position="1580"/>
    </location>
</feature>
<feature type="compositionally biased region" description="Polar residues" evidence="9">
    <location>
        <begin position="1632"/>
        <end position="1643"/>
    </location>
</feature>
<keyword evidence="6 8" id="KW-0804">Transcription</keyword>
<organism evidence="11 12">
    <name type="scientific">Chlamydomonas eustigma</name>
    <dbReference type="NCBI Taxonomy" id="1157962"/>
    <lineage>
        <taxon>Eukaryota</taxon>
        <taxon>Viridiplantae</taxon>
        <taxon>Chlorophyta</taxon>
        <taxon>core chlorophytes</taxon>
        <taxon>Chlorophyceae</taxon>
        <taxon>CS clade</taxon>
        <taxon>Chlamydomonadales</taxon>
        <taxon>Chlamydomonadaceae</taxon>
        <taxon>Chlamydomonas</taxon>
    </lineage>
</organism>
<evidence type="ECO:0000313" key="11">
    <source>
        <dbReference type="EMBL" id="GAX77582.1"/>
    </source>
</evidence>
<keyword evidence="3 8" id="KW-0240">DNA-directed RNA polymerase</keyword>
<feature type="compositionally biased region" description="Polar residues" evidence="9">
    <location>
        <begin position="939"/>
        <end position="964"/>
    </location>
</feature>
<dbReference type="Gene3D" id="1.10.1320.10">
    <property type="entry name" value="DNA-directed RNA polymerase, N-terminal domain"/>
    <property type="match status" value="2"/>
</dbReference>
<reference evidence="11 12" key="1">
    <citation type="submission" date="2017-08" db="EMBL/GenBank/DDBJ databases">
        <title>Acidophilic green algal genome provides insights into adaptation to an acidic environment.</title>
        <authorList>
            <person name="Hirooka S."/>
            <person name="Hirose Y."/>
            <person name="Kanesaki Y."/>
            <person name="Higuchi S."/>
            <person name="Fujiwara T."/>
            <person name="Onuma R."/>
            <person name="Era A."/>
            <person name="Ohbayashi R."/>
            <person name="Uzuka A."/>
            <person name="Nozaki H."/>
            <person name="Yoshikawa H."/>
            <person name="Miyagishima S.Y."/>
        </authorList>
    </citation>
    <scope>NUCLEOTIDE SEQUENCE [LARGE SCALE GENOMIC DNA]</scope>
    <source>
        <strain evidence="11 12">NIES-2499</strain>
    </source>
</reference>
<dbReference type="EMBL" id="BEGY01000025">
    <property type="protein sequence ID" value="GAX77582.1"/>
    <property type="molecule type" value="Genomic_DNA"/>
</dbReference>
<dbReference type="InterPro" id="IPR029262">
    <property type="entry name" value="RPOL_N"/>
</dbReference>
<dbReference type="Pfam" id="PF00940">
    <property type="entry name" value="RNA_pol"/>
    <property type="match status" value="2"/>
</dbReference>
<evidence type="ECO:0000256" key="8">
    <source>
        <dbReference type="RuleBase" id="RU003805"/>
    </source>
</evidence>
<comment type="caution">
    <text evidence="11">The sequence shown here is derived from an EMBL/GenBank/DDBJ whole genome shotgun (WGS) entry which is preliminary data.</text>
</comment>
<evidence type="ECO:0000256" key="7">
    <source>
        <dbReference type="ARBA" id="ARBA00048552"/>
    </source>
</evidence>
<dbReference type="Gene3D" id="1.10.150.20">
    <property type="entry name" value="5' to 3' exonuclease, C-terminal subdomain"/>
    <property type="match status" value="1"/>
</dbReference>
<keyword evidence="12" id="KW-1185">Reference proteome</keyword>
<feature type="region of interest" description="Disordered" evidence="9">
    <location>
        <begin position="1545"/>
        <end position="1668"/>
    </location>
</feature>
<dbReference type="InterPro" id="IPR037159">
    <property type="entry name" value="RNA_POL_N_sf"/>
</dbReference>
<dbReference type="PROSITE" id="PS00489">
    <property type="entry name" value="RNA_POL_PHAGE_2"/>
    <property type="match status" value="1"/>
</dbReference>
<feature type="region of interest" description="Disordered" evidence="9">
    <location>
        <begin position="938"/>
        <end position="983"/>
    </location>
</feature>
<evidence type="ECO:0000256" key="9">
    <source>
        <dbReference type="SAM" id="MobiDB-lite"/>
    </source>
</evidence>
<dbReference type="InterPro" id="IPR043502">
    <property type="entry name" value="DNA/RNA_pol_sf"/>
</dbReference>
<sequence>MLKRHELAILQLIRNKDIFGLSILGGDFVLRSGSTCLFRNNDLESSYSEPHVSTSLSNERLSCPSLRVLTGARSETCAADGSTNRSTNERNFRFFASAAKPKFTESDFFEESLPPVSIMHDVRAHVVRKRTIHPDTATQEPQLISDRTWLDECFDVNQEGPETHTSSQVAGILVASSQAAASVSGKSAPGPAVQANQAMPNVSMPMPMEEIVLITTSGPTLHNSGSSYMHGTGVSVTHTQSVKDSAGLDAHTAPLNDADITSAPVQEITQSSNDNHQPGFIYPVSLEDGYKRYLKLLNESANRRQRISYKQHLQKVSRDLSLQPDPMPSARLTSASFETPSFEKYSRTCLSEMRARDSAWEVEVLRVKNAAQRGSAAELPSSERLLWKWGQQLNYLLKKDQNKIAKALTANGITSKPPTKTDTSNPSPQDKVQKTQNSAQHTLLPFKSISAGAVAEPIMSAGPPSSSETRIDAKADAVCPTTSSLSTNPSSTSSTGIPGGDTDAAGLLASPLTSHASHYYALLFSLPTEVLASVTIEVATSELLSSSKGRMHVSSLSRKLGECILDKLRHNQLCAQLCKLRKERTASLKLLRKVQSRVGPESVELVDVSSVNKTTGVPAAVNADSSNLANEPVATIKDHGSRTEVCTEVLHEPASTTLTNSPMLSSQSSALDAQLDTEYKELIEKANKMYETADKSIGRMRYLAKSLGWRQRELRSALVRSVDRILDLQGWTEEDSVRIGSELLHALTQSASVEATSPLIEDADLVSSQDKGGLEETRNQHVTNLVAIEEVAGASPRVTNVMAFTQTLELHGALRRGCHKSRSHNLQGFVELNEEAAWQLKEGSQNRAMRNIKFMPMLIPPRPWTHFMRGGPLTQNVLISRAGKEHEQLLAKAHKGGQLNQAYTALTDLGEMPWRVNNDILSVIEQFLSIHEELHTPQGIPNSSAGSETFMTSDAHQPEAGNQESSSSANHSSRDEDVSTQTRITRQHHLDAVTEFAERVGIPPLPGAKPVFSSFLWNSTPFLRMIRGGLGGGQLLISAGPPLRSETVRQRQLWETEKSQQKDKLSLQSFFKLRLHVANELRSEPRFYYPHNTDFRGRAYPLHPYLHHMGDDLSRGLLTFAESKPLGQHGLDWLLVHVANLWGKGEDKKPTAERRDFARRHLKQIFDSALHPLRGISFNSESSQPSPSPLSCDPTSTSMSKLAAPHLWWTLGEKPWQLLAACFEVHRAMTSERPEEYHCSLPVHQDGSCNGLQHYAALARDRACAASVNMLPADRPQDVYSTVAKSVEARVKADAEIGRSEAIKILRSTRLGGVGGGGIDRKLVKQTVMTSVYGVTYMGARIQIGNRLSERGWTNEAEIFMVSQYLAGCTFQGMGEVFSNANAIKKWLSDCAKIIVRKGRPVFWTNPVGFPVVQPYRLYRPLLSVNSSLQRISIEVPEEETNSWDTSSHNDLPQSKPKSPINKRAQTTAFSPNYIHSIDSSHMMLTALECRRQGIAFAGVHDSFWTHAGSVPIMSSILRDTFVSLHSRPLLEKLAAELQQQLLAEDEEGSEGHQSAGSDQDITKSGSQKTGTKKVKKRRELKSEAEKLKDSSSLQISEGGSTTAGSESTDDVSSSSAAIDDGASIDKLSAGTRAQGSPRNKGTFSKRGVKAKEEPKESLPKIPSPGDLDLREIYDAEYFFS</sequence>
<evidence type="ECO:0000256" key="4">
    <source>
        <dbReference type="ARBA" id="ARBA00022679"/>
    </source>
</evidence>
<dbReference type="SMART" id="SM01311">
    <property type="entry name" value="RPOL_N"/>
    <property type="match status" value="1"/>
</dbReference>
<feature type="region of interest" description="Disordered" evidence="9">
    <location>
        <begin position="408"/>
        <end position="439"/>
    </location>
</feature>
<evidence type="ECO:0000256" key="2">
    <source>
        <dbReference type="ARBA" id="ARBA00012418"/>
    </source>
</evidence>
<dbReference type="GO" id="GO:0003899">
    <property type="term" value="F:DNA-directed RNA polymerase activity"/>
    <property type="evidence" value="ECO:0007669"/>
    <property type="project" value="UniProtKB-EC"/>
</dbReference>
<keyword evidence="5 8" id="KW-0548">Nucleotidyltransferase</keyword>
<protein>
    <recommendedName>
        <fullName evidence="2 8">DNA-directed RNA polymerase</fullName>
        <ecNumber evidence="2 8">2.7.7.6</ecNumber>
    </recommendedName>
</protein>
<dbReference type="Pfam" id="PF14700">
    <property type="entry name" value="RPOL_N"/>
    <property type="match status" value="1"/>
</dbReference>
<dbReference type="GO" id="GO:0034245">
    <property type="term" value="C:mitochondrial DNA-directed RNA polymerase complex"/>
    <property type="evidence" value="ECO:0007669"/>
    <property type="project" value="TreeGrafter"/>
</dbReference>
<proteinExistence type="inferred from homology"/>
<feature type="region of interest" description="Disordered" evidence="9">
    <location>
        <begin position="479"/>
        <end position="499"/>
    </location>
</feature>
<dbReference type="InterPro" id="IPR002092">
    <property type="entry name" value="DNA-dir_Rpol_phage-type"/>
</dbReference>